<dbReference type="AlphaFoldDB" id="S7VS12"/>
<evidence type="ECO:0000313" key="3">
    <source>
        <dbReference type="EMBL" id="EPR72796.1"/>
    </source>
</evidence>
<evidence type="ECO:0000313" key="4">
    <source>
        <dbReference type="Proteomes" id="UP000014962"/>
    </source>
</evidence>
<reference evidence="3 4" key="1">
    <citation type="journal article" date="2013" name="Genome Announc.">
        <title>Draft Genome Sequence of Winogradskyella psychrotolerans RS-3T, Isolated from the Marine Transect of Kongsfjorden, Ny-Alesund, Svalbard, Arctic Ocean.</title>
        <authorList>
            <person name="Kumar Pinnaka A."/>
            <person name="Ara S."/>
            <person name="Singh A."/>
            <person name="Shivaji S."/>
        </authorList>
    </citation>
    <scope>NUCLEOTIDE SEQUENCE [LARGE SCALE GENOMIC DNA]</scope>
    <source>
        <strain evidence="3 4">RS-3</strain>
    </source>
</reference>
<sequence>MLFLKNYIMEPKKNHKSDVSRNSSLFFAVGLALMMGITYMAINYKTYDKVDVIADSLNLDDELDEEVPITEQIVTPPPPPPPPPAAPEIIEVVEDEVEIEETVIESTETEMETEIVEVEEVEVAEVEEDLEVPFSVIENVAVFPGCEKEKGNAAKKDCMNDKVNKFIGKKFNTDLAGDLGLPPGKKRIFVQFKVDKSGNITSIVARGPHPGLEKEAKRVIGQLPKMQPGKQRGKAVVMPFSIPIVFQVQD</sequence>
<dbReference type="eggNOG" id="COG0810">
    <property type="taxonomic scope" value="Bacteria"/>
</dbReference>
<name>S7VS12_9FLAO</name>
<gene>
    <name evidence="3" type="ORF">ADIWIN_2119</name>
</gene>
<dbReference type="Gene3D" id="3.30.1150.10">
    <property type="match status" value="1"/>
</dbReference>
<dbReference type="InterPro" id="IPR037682">
    <property type="entry name" value="TonB_C"/>
</dbReference>
<organism evidence="3 4">
    <name type="scientific">Winogradskyella psychrotolerans RS-3</name>
    <dbReference type="NCBI Taxonomy" id="641526"/>
    <lineage>
        <taxon>Bacteria</taxon>
        <taxon>Pseudomonadati</taxon>
        <taxon>Bacteroidota</taxon>
        <taxon>Flavobacteriia</taxon>
        <taxon>Flavobacteriales</taxon>
        <taxon>Flavobacteriaceae</taxon>
        <taxon>Winogradskyella</taxon>
    </lineage>
</organism>
<dbReference type="PATRIC" id="fig|641526.4.peg.2103"/>
<protein>
    <submittedName>
        <fullName evidence="3">Ferric siderophore transport system, periplasmic binding protein TonB</fullName>
    </submittedName>
</protein>
<comment type="caution">
    <text evidence="3">The sequence shown here is derived from an EMBL/GenBank/DDBJ whole genome shotgun (WGS) entry which is preliminary data.</text>
</comment>
<dbReference type="STRING" id="641526.ADIWIN_2119"/>
<dbReference type="EMBL" id="ATMR01000098">
    <property type="protein sequence ID" value="EPR72796.1"/>
    <property type="molecule type" value="Genomic_DNA"/>
</dbReference>
<proteinExistence type="predicted"/>
<dbReference type="GO" id="GO:0055085">
    <property type="term" value="P:transmembrane transport"/>
    <property type="evidence" value="ECO:0007669"/>
    <property type="project" value="InterPro"/>
</dbReference>
<dbReference type="Proteomes" id="UP000014962">
    <property type="component" value="Unassembled WGS sequence"/>
</dbReference>
<evidence type="ECO:0000259" key="2">
    <source>
        <dbReference type="Pfam" id="PF03544"/>
    </source>
</evidence>
<keyword evidence="1" id="KW-0472">Membrane</keyword>
<keyword evidence="1" id="KW-0812">Transmembrane</keyword>
<evidence type="ECO:0000256" key="1">
    <source>
        <dbReference type="SAM" id="Phobius"/>
    </source>
</evidence>
<accession>S7VS12</accession>
<keyword evidence="1" id="KW-1133">Transmembrane helix</keyword>
<feature type="domain" description="TonB C-terminal" evidence="2">
    <location>
        <begin position="188"/>
        <end position="247"/>
    </location>
</feature>
<feature type="transmembrane region" description="Helical" evidence="1">
    <location>
        <begin position="21"/>
        <end position="42"/>
    </location>
</feature>
<keyword evidence="4" id="KW-1185">Reference proteome</keyword>
<dbReference type="SUPFAM" id="SSF74653">
    <property type="entry name" value="TolA/TonB C-terminal domain"/>
    <property type="match status" value="1"/>
</dbReference>
<dbReference type="Pfam" id="PF03544">
    <property type="entry name" value="TonB_C"/>
    <property type="match status" value="1"/>
</dbReference>